<feature type="region of interest" description="Disordered" evidence="3">
    <location>
        <begin position="125"/>
        <end position="150"/>
    </location>
</feature>
<name>A0ABC8T2Q4_9AQUA</name>
<keyword evidence="8" id="KW-1185">Reference proteome</keyword>
<keyword evidence="4" id="KW-0812">Transmembrane</keyword>
<keyword evidence="1" id="KW-0479">Metal-binding</keyword>
<gene>
    <name evidence="7" type="ORF">ILEXP_LOCUS32630</name>
</gene>
<dbReference type="CDD" id="cd04216">
    <property type="entry name" value="Phytocyanin"/>
    <property type="match status" value="1"/>
</dbReference>
<feature type="signal peptide" evidence="5">
    <location>
        <begin position="1"/>
        <end position="23"/>
    </location>
</feature>
<feature type="compositionally biased region" description="Low complexity" evidence="3">
    <location>
        <begin position="129"/>
        <end position="146"/>
    </location>
</feature>
<feature type="transmembrane region" description="Helical" evidence="4">
    <location>
        <begin position="172"/>
        <end position="190"/>
    </location>
</feature>
<keyword evidence="5" id="KW-0732">Signal</keyword>
<keyword evidence="4" id="KW-0472">Membrane</keyword>
<feature type="chain" id="PRO_5044853021" description="Phytocyanin domain-containing protein" evidence="5">
    <location>
        <begin position="24"/>
        <end position="193"/>
    </location>
</feature>
<organism evidence="7 8">
    <name type="scientific">Ilex paraguariensis</name>
    <name type="common">yerba mate</name>
    <dbReference type="NCBI Taxonomy" id="185542"/>
    <lineage>
        <taxon>Eukaryota</taxon>
        <taxon>Viridiplantae</taxon>
        <taxon>Streptophyta</taxon>
        <taxon>Embryophyta</taxon>
        <taxon>Tracheophyta</taxon>
        <taxon>Spermatophyta</taxon>
        <taxon>Magnoliopsida</taxon>
        <taxon>eudicotyledons</taxon>
        <taxon>Gunneridae</taxon>
        <taxon>Pentapetalae</taxon>
        <taxon>asterids</taxon>
        <taxon>campanulids</taxon>
        <taxon>Aquifoliales</taxon>
        <taxon>Aquifoliaceae</taxon>
        <taxon>Ilex</taxon>
    </lineage>
</organism>
<dbReference type="EMBL" id="CAUOFW020004058">
    <property type="protein sequence ID" value="CAK9163577.1"/>
    <property type="molecule type" value="Genomic_DNA"/>
</dbReference>
<proteinExistence type="predicted"/>
<dbReference type="Pfam" id="PF02298">
    <property type="entry name" value="Cu_bind_like"/>
    <property type="match status" value="1"/>
</dbReference>
<dbReference type="InterPro" id="IPR003245">
    <property type="entry name" value="Phytocyanin_dom"/>
</dbReference>
<evidence type="ECO:0000256" key="4">
    <source>
        <dbReference type="SAM" id="Phobius"/>
    </source>
</evidence>
<dbReference type="AlphaFoldDB" id="A0ABC8T2Q4"/>
<evidence type="ECO:0000313" key="7">
    <source>
        <dbReference type="EMBL" id="CAK9163577.1"/>
    </source>
</evidence>
<accession>A0ABC8T2Q4</accession>
<dbReference type="GO" id="GO:0046872">
    <property type="term" value="F:metal ion binding"/>
    <property type="evidence" value="ECO:0007669"/>
    <property type="project" value="UniProtKB-KW"/>
</dbReference>
<sequence>MAISGGGLVCLMAILCSAVPCLATVYTVGDAGGWALGSDYTSWTTGKTFSIGDSLVFNYVSGHTLDEVSASDYKTCTVGNSISTDNSGSTTVSLNTAGTHYFICGVIGHCGSGMKLAVTVTGGGGGGATTSPSGTSPTLPSSSTTSPAPPTNTLCTPSIYSTVPGFSSSRTLSPFMAVVITFVVMFKLVLSQV</sequence>
<reference evidence="7 8" key="1">
    <citation type="submission" date="2024-02" db="EMBL/GenBank/DDBJ databases">
        <authorList>
            <person name="Vignale AGUSTIN F."/>
            <person name="Sosa J E."/>
            <person name="Modenutti C."/>
        </authorList>
    </citation>
    <scope>NUCLEOTIDE SEQUENCE [LARGE SCALE GENOMIC DNA]</scope>
</reference>
<keyword evidence="4" id="KW-1133">Transmembrane helix</keyword>
<dbReference type="SUPFAM" id="SSF49503">
    <property type="entry name" value="Cupredoxins"/>
    <property type="match status" value="1"/>
</dbReference>
<evidence type="ECO:0000313" key="8">
    <source>
        <dbReference type="Proteomes" id="UP001642360"/>
    </source>
</evidence>
<feature type="domain" description="Phytocyanin" evidence="6">
    <location>
        <begin position="24"/>
        <end position="122"/>
    </location>
</feature>
<evidence type="ECO:0000256" key="2">
    <source>
        <dbReference type="ARBA" id="ARBA00023180"/>
    </source>
</evidence>
<dbReference type="Gene3D" id="2.60.40.420">
    <property type="entry name" value="Cupredoxins - blue copper proteins"/>
    <property type="match status" value="1"/>
</dbReference>
<dbReference type="Proteomes" id="UP001642360">
    <property type="component" value="Unassembled WGS sequence"/>
</dbReference>
<evidence type="ECO:0000259" key="6">
    <source>
        <dbReference type="PROSITE" id="PS51485"/>
    </source>
</evidence>
<dbReference type="InterPro" id="IPR039391">
    <property type="entry name" value="Phytocyanin-like"/>
</dbReference>
<keyword evidence="2" id="KW-0325">Glycoprotein</keyword>
<dbReference type="InterPro" id="IPR008972">
    <property type="entry name" value="Cupredoxin"/>
</dbReference>
<dbReference type="PROSITE" id="PS51485">
    <property type="entry name" value="PHYTOCYANIN"/>
    <property type="match status" value="1"/>
</dbReference>
<comment type="caution">
    <text evidence="7">The sequence shown here is derived from an EMBL/GenBank/DDBJ whole genome shotgun (WGS) entry which is preliminary data.</text>
</comment>
<protein>
    <recommendedName>
        <fullName evidence="6">Phytocyanin domain-containing protein</fullName>
    </recommendedName>
</protein>
<evidence type="ECO:0000256" key="1">
    <source>
        <dbReference type="ARBA" id="ARBA00022723"/>
    </source>
</evidence>
<evidence type="ECO:0000256" key="5">
    <source>
        <dbReference type="SAM" id="SignalP"/>
    </source>
</evidence>
<evidence type="ECO:0000256" key="3">
    <source>
        <dbReference type="SAM" id="MobiDB-lite"/>
    </source>
</evidence>
<dbReference type="PANTHER" id="PTHR33021">
    <property type="entry name" value="BLUE COPPER PROTEIN"/>
    <property type="match status" value="1"/>
</dbReference>
<dbReference type="FunFam" id="2.60.40.420:FF:000003">
    <property type="entry name" value="Blue copper"/>
    <property type="match status" value="1"/>
</dbReference>
<dbReference type="PANTHER" id="PTHR33021:SF193">
    <property type="entry name" value="OS06G0218600 PROTEIN"/>
    <property type="match status" value="1"/>
</dbReference>